<proteinExistence type="predicted"/>
<protein>
    <submittedName>
        <fullName evidence="1">DUF2149 domain-containing protein</fullName>
    </submittedName>
</protein>
<reference evidence="1 2" key="1">
    <citation type="journal article" date="2021" name="ISME Commun">
        <title>Automated analysis of genomic sequences facilitates high-throughput and comprehensive description of bacteria.</title>
        <authorList>
            <person name="Hitch T.C.A."/>
        </authorList>
    </citation>
    <scope>NUCLEOTIDE SEQUENCE [LARGE SCALE GENOMIC DNA]</scope>
    <source>
        <strain evidence="1 2">Sanger_109</strain>
    </source>
</reference>
<dbReference type="Pfam" id="PF09919">
    <property type="entry name" value="DUF2149"/>
    <property type="match status" value="1"/>
</dbReference>
<name>A0ABT2TMH1_9FIRM</name>
<gene>
    <name evidence="1" type="ORF">OCV88_13290</name>
</gene>
<dbReference type="InterPro" id="IPR018676">
    <property type="entry name" value="DUF2149"/>
</dbReference>
<dbReference type="EMBL" id="JAOQJQ010000006">
    <property type="protein sequence ID" value="MCU6763287.1"/>
    <property type="molecule type" value="Genomic_DNA"/>
</dbReference>
<organism evidence="1 2">
    <name type="scientific">Brotonthovivens ammoniilytica</name>
    <dbReference type="NCBI Taxonomy" id="2981725"/>
    <lineage>
        <taxon>Bacteria</taxon>
        <taxon>Bacillati</taxon>
        <taxon>Bacillota</taxon>
        <taxon>Clostridia</taxon>
        <taxon>Lachnospirales</taxon>
        <taxon>Lachnospiraceae</taxon>
        <taxon>Brotonthovivens</taxon>
    </lineage>
</organism>
<dbReference type="Proteomes" id="UP001652442">
    <property type="component" value="Unassembled WGS sequence"/>
</dbReference>
<accession>A0ABT2TMH1</accession>
<keyword evidence="2" id="KW-1185">Reference proteome</keyword>
<sequence length="110" mass="11881">MLRRFGSGNLEDDTFGGEEVNPMSGISNLADAMLVLAVGIMLALVINWNIDVGSSSVTEIDKSQMSELEDYDAISDDDLSEITGDKGLQEKGSVYVDPDTGKMYVVVNEK</sequence>
<evidence type="ECO:0000313" key="1">
    <source>
        <dbReference type="EMBL" id="MCU6763287.1"/>
    </source>
</evidence>
<comment type="caution">
    <text evidence="1">The sequence shown here is derived from an EMBL/GenBank/DDBJ whole genome shotgun (WGS) entry which is preliminary data.</text>
</comment>
<evidence type="ECO:0000313" key="2">
    <source>
        <dbReference type="Proteomes" id="UP001652442"/>
    </source>
</evidence>
<dbReference type="RefSeq" id="WP_158425930.1">
    <property type="nucleotide sequence ID" value="NZ_JAOQJQ010000006.1"/>
</dbReference>